<organism evidence="4 5">
    <name type="scientific">Apiospora marii</name>
    <dbReference type="NCBI Taxonomy" id="335849"/>
    <lineage>
        <taxon>Eukaryota</taxon>
        <taxon>Fungi</taxon>
        <taxon>Dikarya</taxon>
        <taxon>Ascomycota</taxon>
        <taxon>Pezizomycotina</taxon>
        <taxon>Sordariomycetes</taxon>
        <taxon>Xylariomycetidae</taxon>
        <taxon>Amphisphaeriales</taxon>
        <taxon>Apiosporaceae</taxon>
        <taxon>Apiospora</taxon>
    </lineage>
</organism>
<protein>
    <recommendedName>
        <fullName evidence="3">Peptidase A1 domain-containing protein</fullName>
    </recommendedName>
</protein>
<dbReference type="Proteomes" id="UP001396898">
    <property type="component" value="Unassembled WGS sequence"/>
</dbReference>
<dbReference type="CDD" id="cd05471">
    <property type="entry name" value="pepsin_like"/>
    <property type="match status" value="1"/>
</dbReference>
<proteinExistence type="inferred from homology"/>
<dbReference type="InterPro" id="IPR034164">
    <property type="entry name" value="Pepsin-like_dom"/>
</dbReference>
<dbReference type="PROSITE" id="PS51767">
    <property type="entry name" value="PEPTIDASE_A1"/>
    <property type="match status" value="1"/>
</dbReference>
<name>A0ABR1RIZ0_9PEZI</name>
<dbReference type="InterPro" id="IPR001461">
    <property type="entry name" value="Aspartic_peptidase_A1"/>
</dbReference>
<keyword evidence="2" id="KW-0732">Signal</keyword>
<comment type="caution">
    <text evidence="4">The sequence shown here is derived from an EMBL/GenBank/DDBJ whole genome shotgun (WGS) entry which is preliminary data.</text>
</comment>
<evidence type="ECO:0000313" key="4">
    <source>
        <dbReference type="EMBL" id="KAK8013158.1"/>
    </source>
</evidence>
<dbReference type="EMBL" id="JAQQWI010000014">
    <property type="protein sequence ID" value="KAK8013158.1"/>
    <property type="molecule type" value="Genomic_DNA"/>
</dbReference>
<keyword evidence="5" id="KW-1185">Reference proteome</keyword>
<comment type="similarity">
    <text evidence="1">Belongs to the peptidase A1 family.</text>
</comment>
<dbReference type="SUPFAM" id="SSF50630">
    <property type="entry name" value="Acid proteases"/>
    <property type="match status" value="1"/>
</dbReference>
<dbReference type="InterPro" id="IPR021109">
    <property type="entry name" value="Peptidase_aspartic_dom_sf"/>
</dbReference>
<accession>A0ABR1RIZ0</accession>
<reference evidence="4 5" key="1">
    <citation type="submission" date="2023-01" db="EMBL/GenBank/DDBJ databases">
        <title>Analysis of 21 Apiospora genomes using comparative genomics revels a genus with tremendous synthesis potential of carbohydrate active enzymes and secondary metabolites.</title>
        <authorList>
            <person name="Sorensen T."/>
        </authorList>
    </citation>
    <scope>NUCLEOTIDE SEQUENCE [LARGE SCALE GENOMIC DNA]</scope>
    <source>
        <strain evidence="4 5">CBS 20057</strain>
    </source>
</reference>
<feature type="domain" description="Peptidase A1" evidence="3">
    <location>
        <begin position="44"/>
        <end position="413"/>
    </location>
</feature>
<evidence type="ECO:0000313" key="5">
    <source>
        <dbReference type="Proteomes" id="UP001396898"/>
    </source>
</evidence>
<dbReference type="PANTHER" id="PTHR47966">
    <property type="entry name" value="BETA-SITE APP-CLEAVING ENZYME, ISOFORM A-RELATED"/>
    <property type="match status" value="1"/>
</dbReference>
<gene>
    <name evidence="4" type="ORF">PG991_009429</name>
</gene>
<evidence type="ECO:0000256" key="1">
    <source>
        <dbReference type="ARBA" id="ARBA00007447"/>
    </source>
</evidence>
<dbReference type="InterPro" id="IPR033121">
    <property type="entry name" value="PEPTIDASE_A1"/>
</dbReference>
<feature type="chain" id="PRO_5046223390" description="Peptidase A1 domain-containing protein" evidence="2">
    <location>
        <begin position="18"/>
        <end position="417"/>
    </location>
</feature>
<dbReference type="Gene3D" id="2.40.70.10">
    <property type="entry name" value="Acid Proteases"/>
    <property type="match status" value="2"/>
</dbReference>
<sequence length="417" mass="46166">MAYFLLLGALAVHGVAAIALPTRTLTNGSNTAYDLPLTWNPAGFVSTALVGTPPQELPVFVDWTWINFYALTTTCYGKPNTQTSCLNPSQQFFNETASRTFRYRKDLYPSRTWNPNHFYFDNNLSVDHANDIVTIGPSTAEVLLQASDTTFDMSSLTFPFAGVYGLSPVFSSDNASTSSPIYQAWKKGAWPSPLTGFHYCYEGSPDKAKATCGGHDGIQTLGGVKSSIIKDSKVYWYRNKVFPDVNRLDFIYEPGLYNYWGIELESLWIGDERQDITKTTNNSGPAAIFDHASYGRGMPLSPQAYERLVQITGAVPAGPIASAPNNGEQPFYKVACSRVPQLPSVKYRFVGHTKVWSVEARHYVEKAQGDGDVCLLDVRTLATGREFIGNFGETFAKDKYVVFDFEKLAVGIADVQW</sequence>
<dbReference type="Pfam" id="PF00026">
    <property type="entry name" value="Asp"/>
    <property type="match status" value="1"/>
</dbReference>
<feature type="signal peptide" evidence="2">
    <location>
        <begin position="1"/>
        <end position="17"/>
    </location>
</feature>
<evidence type="ECO:0000259" key="3">
    <source>
        <dbReference type="PROSITE" id="PS51767"/>
    </source>
</evidence>
<dbReference type="PANTHER" id="PTHR47966:SF51">
    <property type="entry name" value="BETA-SITE APP-CLEAVING ENZYME, ISOFORM A-RELATED"/>
    <property type="match status" value="1"/>
</dbReference>
<evidence type="ECO:0000256" key="2">
    <source>
        <dbReference type="SAM" id="SignalP"/>
    </source>
</evidence>